<reference evidence="4" key="1">
    <citation type="journal article" date="2019" name="Int. J. Syst. Evol. Microbiol.">
        <title>The Global Catalogue of Microorganisms (GCM) 10K type strain sequencing project: providing services to taxonomists for standard genome sequencing and annotation.</title>
        <authorList>
            <consortium name="The Broad Institute Genomics Platform"/>
            <consortium name="The Broad Institute Genome Sequencing Center for Infectious Disease"/>
            <person name="Wu L."/>
            <person name="Ma J."/>
        </authorList>
    </citation>
    <scope>NUCLEOTIDE SEQUENCE [LARGE SCALE GENOMIC DNA]</scope>
    <source>
        <strain evidence="4">CGMCC 4.7139</strain>
    </source>
</reference>
<dbReference type="InterPro" id="IPR011071">
    <property type="entry name" value="Lyase_8-like_C"/>
</dbReference>
<evidence type="ECO:0000256" key="1">
    <source>
        <dbReference type="SAM" id="MobiDB-lite"/>
    </source>
</evidence>
<dbReference type="InterPro" id="IPR004103">
    <property type="entry name" value="Lyase_8_C"/>
</dbReference>
<evidence type="ECO:0000259" key="2">
    <source>
        <dbReference type="Pfam" id="PF02884"/>
    </source>
</evidence>
<organism evidence="3 4">
    <name type="scientific">Streptomyces maoxianensis</name>
    <dbReference type="NCBI Taxonomy" id="1459942"/>
    <lineage>
        <taxon>Bacteria</taxon>
        <taxon>Bacillati</taxon>
        <taxon>Actinomycetota</taxon>
        <taxon>Actinomycetes</taxon>
        <taxon>Kitasatosporales</taxon>
        <taxon>Streptomycetaceae</taxon>
        <taxon>Streptomyces</taxon>
    </lineage>
</organism>
<feature type="region of interest" description="Disordered" evidence="1">
    <location>
        <begin position="1"/>
        <end position="63"/>
    </location>
</feature>
<feature type="region of interest" description="Disordered" evidence="1">
    <location>
        <begin position="112"/>
        <end position="150"/>
    </location>
</feature>
<comment type="caution">
    <text evidence="3">The sequence shown here is derived from an EMBL/GenBank/DDBJ whole genome shotgun (WGS) entry which is preliminary data.</text>
</comment>
<keyword evidence="3" id="KW-0456">Lyase</keyword>
<feature type="domain" description="Polysaccharide lyase family 8 C-terminal" evidence="2">
    <location>
        <begin position="67"/>
        <end position="118"/>
    </location>
</feature>
<name>A0ABV9GBH7_9ACTN</name>
<evidence type="ECO:0000313" key="4">
    <source>
        <dbReference type="Proteomes" id="UP001595993"/>
    </source>
</evidence>
<dbReference type="Gene3D" id="2.60.220.10">
    <property type="entry name" value="Polysaccharide lyase family 8-like, C-terminal"/>
    <property type="match status" value="1"/>
</dbReference>
<sequence length="150" mass="15851">MERHPPHQLHRSASPASLTPSGSTTAPPRWTASTRTCRRRERAAAPSPHAPATAVGWRSANSGGAWQAVAVRSPGLMGANFWQPGTVGPLTASAPASALVRSNHRTAILHISEPPRTGVPPEITRHHPVPEVNSEDVSVEVPATGRSPRL</sequence>
<dbReference type="EMBL" id="JBHSFE010000027">
    <property type="protein sequence ID" value="MFC4611658.1"/>
    <property type="molecule type" value="Genomic_DNA"/>
</dbReference>
<dbReference type="Pfam" id="PF02884">
    <property type="entry name" value="Lyase_8_C"/>
    <property type="match status" value="1"/>
</dbReference>
<dbReference type="Proteomes" id="UP001595993">
    <property type="component" value="Unassembled WGS sequence"/>
</dbReference>
<dbReference type="GO" id="GO:0016829">
    <property type="term" value="F:lyase activity"/>
    <property type="evidence" value="ECO:0007669"/>
    <property type="project" value="UniProtKB-KW"/>
</dbReference>
<dbReference type="RefSeq" id="WP_381201290.1">
    <property type="nucleotide sequence ID" value="NZ_JBHSFE010000027.1"/>
</dbReference>
<dbReference type="SUPFAM" id="SSF49863">
    <property type="entry name" value="Hyaluronate lyase-like, C-terminal domain"/>
    <property type="match status" value="1"/>
</dbReference>
<feature type="compositionally biased region" description="Low complexity" evidence="1">
    <location>
        <begin position="44"/>
        <end position="54"/>
    </location>
</feature>
<feature type="compositionally biased region" description="Basic residues" evidence="1">
    <location>
        <begin position="1"/>
        <end position="10"/>
    </location>
</feature>
<keyword evidence="4" id="KW-1185">Reference proteome</keyword>
<proteinExistence type="predicted"/>
<feature type="compositionally biased region" description="Polar residues" evidence="1">
    <location>
        <begin position="14"/>
        <end position="26"/>
    </location>
</feature>
<gene>
    <name evidence="3" type="ORF">ACFO9E_28325</name>
</gene>
<protein>
    <submittedName>
        <fullName evidence="3">Polysaccharide lyase beta-sandwich domain-containing protein</fullName>
    </submittedName>
</protein>
<evidence type="ECO:0000313" key="3">
    <source>
        <dbReference type="EMBL" id="MFC4611658.1"/>
    </source>
</evidence>
<accession>A0ABV9GBH7</accession>